<feature type="DNA-binding region" description="OmpR/PhoB-type" evidence="7">
    <location>
        <begin position="126"/>
        <end position="226"/>
    </location>
</feature>
<keyword evidence="4" id="KW-0804">Transcription</keyword>
<evidence type="ECO:0000256" key="7">
    <source>
        <dbReference type="PROSITE-ProRule" id="PRU01091"/>
    </source>
</evidence>
<dbReference type="AlphaFoldDB" id="A0A9D2RYQ4"/>
<dbReference type="PANTHER" id="PTHR48111:SF73">
    <property type="entry name" value="ALKALINE PHOSPHATASE SYNTHESIS TRANSCRIPTIONAL REGULATORY PROTEIN PHOP"/>
    <property type="match status" value="1"/>
</dbReference>
<protein>
    <recommendedName>
        <fullName evidence="1">Stage 0 sporulation protein A homolog</fullName>
    </recommendedName>
</protein>
<dbReference type="GO" id="GO:0000156">
    <property type="term" value="F:phosphorelay response regulator activity"/>
    <property type="evidence" value="ECO:0007669"/>
    <property type="project" value="TreeGrafter"/>
</dbReference>
<dbReference type="Proteomes" id="UP000823842">
    <property type="component" value="Unassembled WGS sequence"/>
</dbReference>
<dbReference type="InterPro" id="IPR001867">
    <property type="entry name" value="OmpR/PhoB-type_DNA-bd"/>
</dbReference>
<feature type="modified residue" description="4-aspartylphosphate" evidence="6">
    <location>
        <position position="52"/>
    </location>
</feature>
<name>A0A9D2RYQ4_9FIRM</name>
<proteinExistence type="predicted"/>
<dbReference type="SUPFAM" id="SSF52172">
    <property type="entry name" value="CheY-like"/>
    <property type="match status" value="1"/>
</dbReference>
<dbReference type="Gene3D" id="6.10.250.690">
    <property type="match status" value="1"/>
</dbReference>
<feature type="domain" description="Response regulatory" evidence="8">
    <location>
        <begin position="3"/>
        <end position="116"/>
    </location>
</feature>
<evidence type="ECO:0000256" key="1">
    <source>
        <dbReference type="ARBA" id="ARBA00018672"/>
    </source>
</evidence>
<evidence type="ECO:0000313" key="10">
    <source>
        <dbReference type="EMBL" id="HJB30180.1"/>
    </source>
</evidence>
<dbReference type="PROSITE" id="PS50110">
    <property type="entry name" value="RESPONSE_REGULATORY"/>
    <property type="match status" value="1"/>
</dbReference>
<accession>A0A9D2RYQ4</accession>
<dbReference type="InterPro" id="IPR011006">
    <property type="entry name" value="CheY-like_superfamily"/>
</dbReference>
<gene>
    <name evidence="10" type="ORF">IAA06_15515</name>
</gene>
<dbReference type="PROSITE" id="PS51755">
    <property type="entry name" value="OMPR_PHOB"/>
    <property type="match status" value="1"/>
</dbReference>
<dbReference type="CDD" id="cd17574">
    <property type="entry name" value="REC_OmpR"/>
    <property type="match status" value="1"/>
</dbReference>
<organism evidence="10 11">
    <name type="scientific">Candidatus Blautia faecavium</name>
    <dbReference type="NCBI Taxonomy" id="2838487"/>
    <lineage>
        <taxon>Bacteria</taxon>
        <taxon>Bacillati</taxon>
        <taxon>Bacillota</taxon>
        <taxon>Clostridia</taxon>
        <taxon>Lachnospirales</taxon>
        <taxon>Lachnospiraceae</taxon>
        <taxon>Blautia</taxon>
    </lineage>
</organism>
<dbReference type="InterPro" id="IPR016032">
    <property type="entry name" value="Sig_transdc_resp-reg_C-effctor"/>
</dbReference>
<dbReference type="GO" id="GO:0005829">
    <property type="term" value="C:cytosol"/>
    <property type="evidence" value="ECO:0007669"/>
    <property type="project" value="TreeGrafter"/>
</dbReference>
<dbReference type="InterPro" id="IPR001789">
    <property type="entry name" value="Sig_transdc_resp-reg_receiver"/>
</dbReference>
<dbReference type="Gene3D" id="3.40.50.2300">
    <property type="match status" value="1"/>
</dbReference>
<evidence type="ECO:0000259" key="9">
    <source>
        <dbReference type="PROSITE" id="PS51755"/>
    </source>
</evidence>
<keyword evidence="2" id="KW-0805">Transcription regulation</keyword>
<dbReference type="GO" id="GO:0032993">
    <property type="term" value="C:protein-DNA complex"/>
    <property type="evidence" value="ECO:0007669"/>
    <property type="project" value="TreeGrafter"/>
</dbReference>
<dbReference type="GO" id="GO:0006355">
    <property type="term" value="P:regulation of DNA-templated transcription"/>
    <property type="evidence" value="ECO:0007669"/>
    <property type="project" value="InterPro"/>
</dbReference>
<evidence type="ECO:0000256" key="4">
    <source>
        <dbReference type="ARBA" id="ARBA00023163"/>
    </source>
</evidence>
<dbReference type="Pfam" id="PF00486">
    <property type="entry name" value="Trans_reg_C"/>
    <property type="match status" value="1"/>
</dbReference>
<evidence type="ECO:0000256" key="3">
    <source>
        <dbReference type="ARBA" id="ARBA00023125"/>
    </source>
</evidence>
<dbReference type="InterPro" id="IPR036388">
    <property type="entry name" value="WH-like_DNA-bd_sf"/>
</dbReference>
<dbReference type="Pfam" id="PF00072">
    <property type="entry name" value="Response_reg"/>
    <property type="match status" value="1"/>
</dbReference>
<dbReference type="SUPFAM" id="SSF46894">
    <property type="entry name" value="C-terminal effector domain of the bipartite response regulators"/>
    <property type="match status" value="1"/>
</dbReference>
<dbReference type="SMART" id="SM00448">
    <property type="entry name" value="REC"/>
    <property type="match status" value="1"/>
</dbReference>
<evidence type="ECO:0000259" key="8">
    <source>
        <dbReference type="PROSITE" id="PS50110"/>
    </source>
</evidence>
<dbReference type="SMART" id="SM00862">
    <property type="entry name" value="Trans_reg_C"/>
    <property type="match status" value="1"/>
</dbReference>
<reference evidence="10" key="1">
    <citation type="journal article" date="2021" name="PeerJ">
        <title>Extensive microbial diversity within the chicken gut microbiome revealed by metagenomics and culture.</title>
        <authorList>
            <person name="Gilroy R."/>
            <person name="Ravi A."/>
            <person name="Getino M."/>
            <person name="Pursley I."/>
            <person name="Horton D.L."/>
            <person name="Alikhan N.F."/>
            <person name="Baker D."/>
            <person name="Gharbi K."/>
            <person name="Hall N."/>
            <person name="Watson M."/>
            <person name="Adriaenssens E.M."/>
            <person name="Foster-Nyarko E."/>
            <person name="Jarju S."/>
            <person name="Secka A."/>
            <person name="Antonio M."/>
            <person name="Oren A."/>
            <person name="Chaudhuri R.R."/>
            <person name="La Ragione R."/>
            <person name="Hildebrand F."/>
            <person name="Pallen M.J."/>
        </authorList>
    </citation>
    <scope>NUCLEOTIDE SEQUENCE</scope>
    <source>
        <strain evidence="10">ChiSjej1B19-5720</strain>
    </source>
</reference>
<sequence length="228" mass="25963">MKRIFFVEDDQSLISGLSFAVKKQGYEINIARTVREAERSWNNGTYDLVILDVSLPDGSGYDLCRKIRAVSKVPIIFLTAADEETDIIMGLDLGGDDYITKPFKLAVFLSRMNALLRRSSNFDQDKTQISSNGITLSLLKGEAYKDGKPVDLTASEYKLLCLFMENPDRILSPGQILGRLWDCEEKYIDNNTLTVYIRRLRTKIEDDPSTPKKIVTIRRMGYKWNTGE</sequence>
<keyword evidence="6" id="KW-0597">Phosphoprotein</keyword>
<comment type="function">
    <text evidence="5">May play the central regulatory role in sporulation. It may be an element of the effector pathway responsible for the activation of sporulation genes in response to nutritional stress. Spo0A may act in concert with spo0H (a sigma factor) to control the expression of some genes that are critical to the sporulation process.</text>
</comment>
<reference evidence="10" key="2">
    <citation type="submission" date="2021-04" db="EMBL/GenBank/DDBJ databases">
        <authorList>
            <person name="Gilroy R."/>
        </authorList>
    </citation>
    <scope>NUCLEOTIDE SEQUENCE</scope>
    <source>
        <strain evidence="10">ChiSjej1B19-5720</strain>
    </source>
</reference>
<comment type="caution">
    <text evidence="10">The sequence shown here is derived from an EMBL/GenBank/DDBJ whole genome shotgun (WGS) entry which is preliminary data.</text>
</comment>
<dbReference type="CDD" id="cd00383">
    <property type="entry name" value="trans_reg_C"/>
    <property type="match status" value="1"/>
</dbReference>
<evidence type="ECO:0000256" key="5">
    <source>
        <dbReference type="ARBA" id="ARBA00024867"/>
    </source>
</evidence>
<evidence type="ECO:0000256" key="2">
    <source>
        <dbReference type="ARBA" id="ARBA00023015"/>
    </source>
</evidence>
<dbReference type="PANTHER" id="PTHR48111">
    <property type="entry name" value="REGULATOR OF RPOS"/>
    <property type="match status" value="1"/>
</dbReference>
<keyword evidence="3 7" id="KW-0238">DNA-binding</keyword>
<feature type="domain" description="OmpR/PhoB-type" evidence="9">
    <location>
        <begin position="126"/>
        <end position="226"/>
    </location>
</feature>
<dbReference type="Gene3D" id="1.10.10.10">
    <property type="entry name" value="Winged helix-like DNA-binding domain superfamily/Winged helix DNA-binding domain"/>
    <property type="match status" value="1"/>
</dbReference>
<evidence type="ECO:0000256" key="6">
    <source>
        <dbReference type="PROSITE-ProRule" id="PRU00169"/>
    </source>
</evidence>
<dbReference type="EMBL" id="DWYZ01000299">
    <property type="protein sequence ID" value="HJB30180.1"/>
    <property type="molecule type" value="Genomic_DNA"/>
</dbReference>
<dbReference type="GO" id="GO:0000976">
    <property type="term" value="F:transcription cis-regulatory region binding"/>
    <property type="evidence" value="ECO:0007669"/>
    <property type="project" value="TreeGrafter"/>
</dbReference>
<dbReference type="InterPro" id="IPR039420">
    <property type="entry name" value="WalR-like"/>
</dbReference>
<evidence type="ECO:0000313" key="11">
    <source>
        <dbReference type="Proteomes" id="UP000823842"/>
    </source>
</evidence>